<keyword evidence="11 19" id="KW-1133">Transmembrane helix</keyword>
<dbReference type="SMART" id="SM00073">
    <property type="entry name" value="HPT"/>
    <property type="match status" value="1"/>
</dbReference>
<dbReference type="SUPFAM" id="SSF47384">
    <property type="entry name" value="Homodimeric domain of signal transducing histidine kinase"/>
    <property type="match status" value="1"/>
</dbReference>
<dbReference type="Pfam" id="PF00512">
    <property type="entry name" value="HisKA"/>
    <property type="match status" value="1"/>
</dbReference>
<protein>
    <recommendedName>
        <fullName evidence="15">Sensory/regulatory protein RpfC</fullName>
        <ecNumber evidence="3">2.7.13.3</ecNumber>
    </recommendedName>
</protein>
<proteinExistence type="predicted"/>
<dbReference type="SMART" id="SM00388">
    <property type="entry name" value="HisKA"/>
    <property type="match status" value="1"/>
</dbReference>
<evidence type="ECO:0000256" key="3">
    <source>
        <dbReference type="ARBA" id="ARBA00012438"/>
    </source>
</evidence>
<feature type="modified residue" description="Phosphohistidine" evidence="16">
    <location>
        <position position="1065"/>
    </location>
</feature>
<evidence type="ECO:0000256" key="9">
    <source>
        <dbReference type="ARBA" id="ARBA00022777"/>
    </source>
</evidence>
<evidence type="ECO:0000256" key="2">
    <source>
        <dbReference type="ARBA" id="ARBA00004651"/>
    </source>
</evidence>
<keyword evidence="7 19" id="KW-0812">Transmembrane</keyword>
<evidence type="ECO:0000256" key="16">
    <source>
        <dbReference type="PROSITE-ProRule" id="PRU00110"/>
    </source>
</evidence>
<dbReference type="GO" id="GO:0005886">
    <property type="term" value="C:plasma membrane"/>
    <property type="evidence" value="ECO:0007669"/>
    <property type="project" value="UniProtKB-SubCell"/>
</dbReference>
<evidence type="ECO:0000256" key="7">
    <source>
        <dbReference type="ARBA" id="ARBA00022692"/>
    </source>
</evidence>
<dbReference type="GO" id="GO:0000155">
    <property type="term" value="F:phosphorelay sensor kinase activity"/>
    <property type="evidence" value="ECO:0007669"/>
    <property type="project" value="InterPro"/>
</dbReference>
<dbReference type="PROSITE" id="PS50894">
    <property type="entry name" value="HPT"/>
    <property type="match status" value="1"/>
</dbReference>
<comment type="subcellular location">
    <subcellularLocation>
        <location evidence="2">Cell membrane</location>
        <topology evidence="2">Multi-pass membrane protein</topology>
    </subcellularLocation>
</comment>
<dbReference type="EC" id="2.7.13.3" evidence="3"/>
<accession>A0A517NW99</accession>
<dbReference type="CDD" id="cd16922">
    <property type="entry name" value="HATPase_EvgS-ArcB-TorS-like"/>
    <property type="match status" value="1"/>
</dbReference>
<evidence type="ECO:0000256" key="1">
    <source>
        <dbReference type="ARBA" id="ARBA00000085"/>
    </source>
</evidence>
<organism evidence="24 25">
    <name type="scientific">Stieleria marina</name>
    <dbReference type="NCBI Taxonomy" id="1930275"/>
    <lineage>
        <taxon>Bacteria</taxon>
        <taxon>Pseudomonadati</taxon>
        <taxon>Planctomycetota</taxon>
        <taxon>Planctomycetia</taxon>
        <taxon>Pirellulales</taxon>
        <taxon>Pirellulaceae</taxon>
        <taxon>Stieleria</taxon>
    </lineage>
</organism>
<dbReference type="InterPro" id="IPR036641">
    <property type="entry name" value="HPT_dom_sf"/>
</dbReference>
<evidence type="ECO:0000313" key="25">
    <source>
        <dbReference type="Proteomes" id="UP000319817"/>
    </source>
</evidence>
<dbReference type="InterPro" id="IPR005467">
    <property type="entry name" value="His_kinase_dom"/>
</dbReference>
<evidence type="ECO:0000256" key="8">
    <source>
        <dbReference type="ARBA" id="ARBA00022741"/>
    </source>
</evidence>
<feature type="modified residue" description="4-aspartylphosphate" evidence="17">
    <location>
        <position position="891"/>
    </location>
</feature>
<dbReference type="CDD" id="cd17546">
    <property type="entry name" value="REC_hyHK_CKI1_RcsC-like"/>
    <property type="match status" value="2"/>
</dbReference>
<feature type="region of interest" description="Disordered" evidence="18">
    <location>
        <begin position="962"/>
        <end position="999"/>
    </location>
</feature>
<dbReference type="SUPFAM" id="SSF158472">
    <property type="entry name" value="HAMP domain-like"/>
    <property type="match status" value="1"/>
</dbReference>
<dbReference type="InterPro" id="IPR008207">
    <property type="entry name" value="Sig_transdc_His_kin_Hpt_dom"/>
</dbReference>
<evidence type="ECO:0000256" key="12">
    <source>
        <dbReference type="ARBA" id="ARBA00023012"/>
    </source>
</evidence>
<dbReference type="PANTHER" id="PTHR45339">
    <property type="entry name" value="HYBRID SIGNAL TRANSDUCTION HISTIDINE KINASE J"/>
    <property type="match status" value="1"/>
</dbReference>
<dbReference type="Gene3D" id="3.30.565.10">
    <property type="entry name" value="Histidine kinase-like ATPase, C-terminal domain"/>
    <property type="match status" value="1"/>
</dbReference>
<keyword evidence="9 24" id="KW-0418">Kinase</keyword>
<dbReference type="InterPro" id="IPR011006">
    <property type="entry name" value="CheY-like_superfamily"/>
</dbReference>
<dbReference type="PROSITE" id="PS50885">
    <property type="entry name" value="HAMP"/>
    <property type="match status" value="1"/>
</dbReference>
<dbReference type="SUPFAM" id="SSF52172">
    <property type="entry name" value="CheY-like"/>
    <property type="match status" value="2"/>
</dbReference>
<dbReference type="CDD" id="cd06225">
    <property type="entry name" value="HAMP"/>
    <property type="match status" value="1"/>
</dbReference>
<dbReference type="PROSITE" id="PS50109">
    <property type="entry name" value="HIS_KIN"/>
    <property type="match status" value="1"/>
</dbReference>
<dbReference type="OrthoDB" id="9762493at2"/>
<dbReference type="InterPro" id="IPR036097">
    <property type="entry name" value="HisK_dim/P_sf"/>
</dbReference>
<evidence type="ECO:0000259" key="22">
    <source>
        <dbReference type="PROSITE" id="PS50885"/>
    </source>
</evidence>
<feature type="modified residue" description="4-aspartylphosphate" evidence="17">
    <location>
        <position position="750"/>
    </location>
</feature>
<dbReference type="InterPro" id="IPR003594">
    <property type="entry name" value="HATPase_dom"/>
</dbReference>
<dbReference type="AlphaFoldDB" id="A0A517NW99"/>
<evidence type="ECO:0000256" key="19">
    <source>
        <dbReference type="SAM" id="Phobius"/>
    </source>
</evidence>
<dbReference type="CDD" id="cd00088">
    <property type="entry name" value="HPT"/>
    <property type="match status" value="1"/>
</dbReference>
<evidence type="ECO:0000256" key="6">
    <source>
        <dbReference type="ARBA" id="ARBA00022679"/>
    </source>
</evidence>
<feature type="domain" description="HPt" evidence="23">
    <location>
        <begin position="1026"/>
        <end position="1119"/>
    </location>
</feature>
<dbReference type="SMART" id="SM00304">
    <property type="entry name" value="HAMP"/>
    <property type="match status" value="1"/>
</dbReference>
<dbReference type="PANTHER" id="PTHR45339:SF1">
    <property type="entry name" value="HYBRID SIGNAL TRANSDUCTION HISTIDINE KINASE J"/>
    <property type="match status" value="1"/>
</dbReference>
<dbReference type="PROSITE" id="PS50110">
    <property type="entry name" value="RESPONSE_REGULATORY"/>
    <property type="match status" value="2"/>
</dbReference>
<evidence type="ECO:0000256" key="5">
    <source>
        <dbReference type="ARBA" id="ARBA00022553"/>
    </source>
</evidence>
<dbReference type="SMART" id="SM00448">
    <property type="entry name" value="REC"/>
    <property type="match status" value="2"/>
</dbReference>
<comment type="subunit">
    <text evidence="14">At low DSF concentrations, interacts with RpfF.</text>
</comment>
<keyword evidence="12" id="KW-0902">Two-component regulatory system</keyword>
<evidence type="ECO:0000256" key="13">
    <source>
        <dbReference type="ARBA" id="ARBA00023136"/>
    </source>
</evidence>
<dbReference type="FunFam" id="1.10.287.130:FF:000002">
    <property type="entry name" value="Two-component osmosensing histidine kinase"/>
    <property type="match status" value="1"/>
</dbReference>
<reference evidence="24 25" key="1">
    <citation type="submission" date="2019-02" db="EMBL/GenBank/DDBJ databases">
        <title>Deep-cultivation of Planctomycetes and their phenomic and genomic characterization uncovers novel biology.</title>
        <authorList>
            <person name="Wiegand S."/>
            <person name="Jogler M."/>
            <person name="Boedeker C."/>
            <person name="Pinto D."/>
            <person name="Vollmers J."/>
            <person name="Rivas-Marin E."/>
            <person name="Kohn T."/>
            <person name="Peeters S.H."/>
            <person name="Heuer A."/>
            <person name="Rast P."/>
            <person name="Oberbeckmann S."/>
            <person name="Bunk B."/>
            <person name="Jeske O."/>
            <person name="Meyerdierks A."/>
            <person name="Storesund J.E."/>
            <person name="Kallscheuer N."/>
            <person name="Luecker S."/>
            <person name="Lage O.M."/>
            <person name="Pohl T."/>
            <person name="Merkel B.J."/>
            <person name="Hornburger P."/>
            <person name="Mueller R.-W."/>
            <person name="Bruemmer F."/>
            <person name="Labrenz M."/>
            <person name="Spormann A.M."/>
            <person name="Op den Camp H."/>
            <person name="Overmann J."/>
            <person name="Amann R."/>
            <person name="Jetten M.S.M."/>
            <person name="Mascher T."/>
            <person name="Medema M.H."/>
            <person name="Devos D.P."/>
            <person name="Kaster A.-K."/>
            <person name="Ovreas L."/>
            <person name="Rohde M."/>
            <person name="Galperin M.Y."/>
            <person name="Jogler C."/>
        </authorList>
    </citation>
    <scope>NUCLEOTIDE SEQUENCE [LARGE SCALE GENOMIC DNA]</scope>
    <source>
        <strain evidence="24 25">K23_9</strain>
    </source>
</reference>
<comment type="catalytic activity">
    <reaction evidence="1">
        <text>ATP + protein L-histidine = ADP + protein N-phospho-L-histidine.</text>
        <dbReference type="EC" id="2.7.13.3"/>
    </reaction>
</comment>
<dbReference type="InterPro" id="IPR003661">
    <property type="entry name" value="HisK_dim/P_dom"/>
</dbReference>
<keyword evidence="5 17" id="KW-0597">Phosphoprotein</keyword>
<dbReference type="InterPro" id="IPR004358">
    <property type="entry name" value="Sig_transdc_His_kin-like_C"/>
</dbReference>
<evidence type="ECO:0000256" key="15">
    <source>
        <dbReference type="ARBA" id="ARBA00068150"/>
    </source>
</evidence>
<dbReference type="PRINTS" id="PR00344">
    <property type="entry name" value="BCTRLSENSOR"/>
</dbReference>
<keyword evidence="6 24" id="KW-0808">Transferase</keyword>
<keyword evidence="13 19" id="KW-0472">Membrane</keyword>
<evidence type="ECO:0000256" key="14">
    <source>
        <dbReference type="ARBA" id="ARBA00064003"/>
    </source>
</evidence>
<dbReference type="SMART" id="SM00387">
    <property type="entry name" value="HATPase_c"/>
    <property type="match status" value="1"/>
</dbReference>
<dbReference type="Gene3D" id="1.20.120.160">
    <property type="entry name" value="HPT domain"/>
    <property type="match status" value="1"/>
</dbReference>
<evidence type="ECO:0000259" key="20">
    <source>
        <dbReference type="PROSITE" id="PS50109"/>
    </source>
</evidence>
<evidence type="ECO:0000256" key="17">
    <source>
        <dbReference type="PROSITE-ProRule" id="PRU00169"/>
    </source>
</evidence>
<dbReference type="CDD" id="cd00082">
    <property type="entry name" value="HisKA"/>
    <property type="match status" value="1"/>
</dbReference>
<gene>
    <name evidence="24" type="primary">barA_3</name>
    <name evidence="24" type="ORF">K239x_33730</name>
</gene>
<dbReference type="InterPro" id="IPR036890">
    <property type="entry name" value="HATPase_C_sf"/>
</dbReference>
<sequence>MRFSLQTKLAIFVAIAVIATATITNWIGFQFARRSLTGQIQQRLSTVAHDRERRLIAYATEQKQRVALLASRTRLRRYLADHLDGKEPDASFRAGVERIIGDAVSSTPEIQAIWVTDTDGRVVATTDPTQFGRDYSGQPDYLQGTQGAHFATPTRDEADDASDKATTAAPQFRSLLTVPAATNQDRFLGVIMISMDVAPLVEILNDKTGLGTTGKVIVARRDGKRFVQMLPVRKSDRENQFVDYAPIPAMKLAIEGLKGQDTSCLASDRRKEVLVAWQPIELQPKEFAQWGMVVKMDADEALAPIARLGRLQWFLEIALLALGTLGGFLLAKRFVRPISRIASTADRIASGDRYARVKVRSGDLRRQDELGKLATAFNHMTDELVTVQETLEQRVEERTRELADSNAFLERARADAETANRTKSDFLANMSHEIRTPMNGVIGMSELLEDTPLTTEQREYLGMVRGSADSLLRILNDILDFSKIEAGKLELETIPFNLRDAVEKTTRSLGIRAAQKEVELACRVAADVPRIVIGDPGRLRQIVVNLVGNAMKFTAEGEIVVAVELADADAGPSTPLSSDDTNELAASDLEDGEVVQIHVSVSDTGIGIPAEKQATIFESFSQADASTTRQFGGTGLGLTISSQLVRLMGGSMWVDSQVGKGTTFHFTMRLQLAGEDSDTTAGDCHSQGVDELRGTRVLIVDDNETNRTILRDILLGWQFKPTCVARADDAIEELRLAAQQNAPYLLLITDCMMPGTDGFSLSEQVLADAAVRDIQIIMISSAARSGDSQRCRDMGIARYMTKPVVQSDLHEVIVDVMSQAARKHSGGTPAPAKPQPSSSPLNLLLAEDGIVNQKVASGLLERLAHRVTVVENGELAVQAWQDGNFDAILMDWQMPVLDGNEATREIRKLETGTDKHIPIIAMTAAAMKGDRERCLEAGMDDYLSKPIDPKHLAELLSTIQSNQPISDAGPAPATETPAKDVPAKDSPAGNSPLATNDHDASNRLDDAIAFQIIDVEFAREGMGGCDDAMLVRLAKILMEEAPQRMNEIQQGLASDEAELVVRGAHTLKGAASSFKAEDVVQFAEEIERMARSEKLAPVTSLIDPLQAEVKLLEQELQRFINQHG</sequence>
<evidence type="ECO:0000259" key="23">
    <source>
        <dbReference type="PROSITE" id="PS50894"/>
    </source>
</evidence>
<feature type="domain" description="Response regulatory" evidence="21">
    <location>
        <begin position="842"/>
        <end position="960"/>
    </location>
</feature>
<dbReference type="Gene3D" id="3.30.450.20">
    <property type="entry name" value="PAS domain"/>
    <property type="match status" value="1"/>
</dbReference>
<dbReference type="RefSeq" id="WP_145419220.1">
    <property type="nucleotide sequence ID" value="NZ_CP036526.1"/>
</dbReference>
<evidence type="ECO:0000256" key="4">
    <source>
        <dbReference type="ARBA" id="ARBA00022475"/>
    </source>
</evidence>
<dbReference type="Gene3D" id="3.40.50.2300">
    <property type="match status" value="2"/>
</dbReference>
<evidence type="ECO:0000313" key="24">
    <source>
        <dbReference type="EMBL" id="QDT11378.1"/>
    </source>
</evidence>
<dbReference type="Proteomes" id="UP000319817">
    <property type="component" value="Chromosome"/>
</dbReference>
<dbReference type="SUPFAM" id="SSF47226">
    <property type="entry name" value="Histidine-containing phosphotransfer domain, HPT domain"/>
    <property type="match status" value="1"/>
</dbReference>
<dbReference type="InterPro" id="IPR001789">
    <property type="entry name" value="Sig_transdc_resp-reg_receiver"/>
</dbReference>
<evidence type="ECO:0000256" key="18">
    <source>
        <dbReference type="SAM" id="MobiDB-lite"/>
    </source>
</evidence>
<dbReference type="SUPFAM" id="SSF55874">
    <property type="entry name" value="ATPase domain of HSP90 chaperone/DNA topoisomerase II/histidine kinase"/>
    <property type="match status" value="1"/>
</dbReference>
<dbReference type="Gene3D" id="1.10.8.500">
    <property type="entry name" value="HAMP domain in histidine kinase"/>
    <property type="match status" value="1"/>
</dbReference>
<dbReference type="GO" id="GO:0005524">
    <property type="term" value="F:ATP binding"/>
    <property type="evidence" value="ECO:0007669"/>
    <property type="project" value="UniProtKB-KW"/>
</dbReference>
<feature type="domain" description="Response regulatory" evidence="21">
    <location>
        <begin position="696"/>
        <end position="817"/>
    </location>
</feature>
<dbReference type="Pfam" id="PF00072">
    <property type="entry name" value="Response_reg"/>
    <property type="match status" value="2"/>
</dbReference>
<feature type="domain" description="HAMP" evidence="22">
    <location>
        <begin position="332"/>
        <end position="389"/>
    </location>
</feature>
<feature type="domain" description="Histidine kinase" evidence="20">
    <location>
        <begin position="429"/>
        <end position="672"/>
    </location>
</feature>
<dbReference type="Pfam" id="PF02518">
    <property type="entry name" value="HATPase_c"/>
    <property type="match status" value="1"/>
</dbReference>
<name>A0A517NW99_9BACT</name>
<evidence type="ECO:0000256" key="11">
    <source>
        <dbReference type="ARBA" id="ARBA00022989"/>
    </source>
</evidence>
<keyword evidence="25" id="KW-1185">Reference proteome</keyword>
<dbReference type="EMBL" id="CP036526">
    <property type="protein sequence ID" value="QDT11378.1"/>
    <property type="molecule type" value="Genomic_DNA"/>
</dbReference>
<evidence type="ECO:0000259" key="21">
    <source>
        <dbReference type="PROSITE" id="PS50110"/>
    </source>
</evidence>
<dbReference type="FunFam" id="3.30.565.10:FF:000010">
    <property type="entry name" value="Sensor histidine kinase RcsC"/>
    <property type="match status" value="1"/>
</dbReference>
<keyword evidence="4" id="KW-1003">Cell membrane</keyword>
<evidence type="ECO:0000256" key="10">
    <source>
        <dbReference type="ARBA" id="ARBA00022840"/>
    </source>
</evidence>
<dbReference type="InterPro" id="IPR003660">
    <property type="entry name" value="HAMP_dom"/>
</dbReference>
<dbReference type="Pfam" id="PF00672">
    <property type="entry name" value="HAMP"/>
    <property type="match status" value="1"/>
</dbReference>
<feature type="transmembrane region" description="Helical" evidence="19">
    <location>
        <begin position="9"/>
        <end position="29"/>
    </location>
</feature>
<keyword evidence="8" id="KW-0547">Nucleotide-binding</keyword>
<dbReference type="Pfam" id="PF01627">
    <property type="entry name" value="Hpt"/>
    <property type="match status" value="1"/>
</dbReference>
<keyword evidence="10" id="KW-0067">ATP-binding</keyword>
<dbReference type="Gene3D" id="1.10.287.130">
    <property type="match status" value="1"/>
</dbReference>